<dbReference type="VEuPathDB" id="AmoebaDB:EHI8A_021420"/>
<feature type="coiled-coil region" evidence="1">
    <location>
        <begin position="578"/>
        <end position="652"/>
    </location>
</feature>
<dbReference type="GO" id="GO:0005096">
    <property type="term" value="F:GTPase activator activity"/>
    <property type="evidence" value="ECO:0007669"/>
    <property type="project" value="TreeGrafter"/>
</dbReference>
<keyword evidence="1" id="KW-0175">Coiled coil</keyword>
<dbReference type="PANTHER" id="PTHR14149:SF14">
    <property type="entry name" value="CALPONIN-HOMOLOGY (CH) DOMAIN-CONTAINING PROTEIN"/>
    <property type="match status" value="1"/>
</dbReference>
<evidence type="ECO:0000256" key="1">
    <source>
        <dbReference type="SAM" id="Coils"/>
    </source>
</evidence>
<dbReference type="VEuPathDB" id="AmoebaDB:EHI5A_021640"/>
<dbReference type="Pfam" id="PF00616">
    <property type="entry name" value="RasGAP"/>
    <property type="match status" value="1"/>
</dbReference>
<dbReference type="GO" id="GO:0005938">
    <property type="term" value="C:cell cortex"/>
    <property type="evidence" value="ECO:0007669"/>
    <property type="project" value="TreeGrafter"/>
</dbReference>
<evidence type="ECO:0000313" key="4">
    <source>
        <dbReference type="Proteomes" id="UP000078387"/>
    </source>
</evidence>
<dbReference type="EMBL" id="BDEQ01000001">
    <property type="protein sequence ID" value="GAT93669.1"/>
    <property type="molecule type" value="Genomic_DNA"/>
</dbReference>
<feature type="coiled-coil region" evidence="1">
    <location>
        <begin position="96"/>
        <end position="123"/>
    </location>
</feature>
<dbReference type="Pfam" id="PF03836">
    <property type="entry name" value="RasGAP_C"/>
    <property type="match status" value="1"/>
</dbReference>
<dbReference type="GO" id="GO:0051015">
    <property type="term" value="F:actin filament binding"/>
    <property type="evidence" value="ECO:0007669"/>
    <property type="project" value="TreeGrafter"/>
</dbReference>
<dbReference type="GO" id="GO:1903479">
    <property type="term" value="P:mitotic actomyosin contractile ring assembly actin filament organization"/>
    <property type="evidence" value="ECO:0007669"/>
    <property type="project" value="TreeGrafter"/>
</dbReference>
<organism evidence="3 4">
    <name type="scientific">Entamoeba histolytica</name>
    <dbReference type="NCBI Taxonomy" id="5759"/>
    <lineage>
        <taxon>Eukaryota</taxon>
        <taxon>Amoebozoa</taxon>
        <taxon>Evosea</taxon>
        <taxon>Archamoebae</taxon>
        <taxon>Mastigamoebida</taxon>
        <taxon>Entamoebidae</taxon>
        <taxon>Entamoeba</taxon>
    </lineage>
</organism>
<dbReference type="SMART" id="SM00323">
    <property type="entry name" value="RasGAP"/>
    <property type="match status" value="1"/>
</dbReference>
<sequence length="787" mass="90365">MEKKRNSAVDGPLSSSMILAADKTQYEMATEDYENTILVLLKSRLLLKKIIEQKMYQDRIKRGNLTAKEISDLLKNQGEEEDEDFILKITDLRRTLLNEIRKNAGLEKDIQDMEMRITLLVQNAGAVLTKEKKKKKKVAENAQVKETISNDKLQLYGNLFYLLQSDPVYVARLINCISQTESDVREIVDSIILTLYGNAMSDREDYLILSAIKLALEQQMSTLTSLWTAIQDQSVIPQMIIAYTKRTQGKTFLNEVFGPCMQRFNREFPSHRKLNLDGKKILDELINETEQATGVKSNLRNVPVDKIQDEPEIKKIISERVTSLKEGCNIFYDTIISAINKYPYGLRYLCKVINENSMEAFPNTTEAELLSYTGYFMFYRFVGNYIASSSNETQQGFDAIQNILLINKILQQLFQQQSPFPVNDTNKWMVPMNDWISERCEAVKVFLKEFTDVEPPEQKMQIDKYMALIQDVKPTILIEPTEISMFHTEIRDHLDDLAPNKEDPLHRIIDELGDVEQYNSNETVTLTLTPKYISQSLEDEDQTLYNRTKSLMLGFFKVIANSEAQPVTLEDVLTETEKIAKQKNNETALKNIEEVKKNIKTLEEKNLVSKEDGYKALLKDVALEIANRAEIKEQQQKELTRLEVSIKATLKKQKELQDVLASYKDYCQTCVQRVFQGKGKKGKKTTEGKLFKPKEYSYNDLVKKGVIVSSVIPKGMRKMTKIIISSEEVGVFNVQVKLPAIASENVDIKLEELLEMRAKGTRTLDINSQMELDVNMTIYVMNQLIAK</sequence>
<dbReference type="SUPFAM" id="SSF48350">
    <property type="entry name" value="GTPase activation domain, GAP"/>
    <property type="match status" value="1"/>
</dbReference>
<comment type="caution">
    <text evidence="3">The sequence shown here is derived from an EMBL/GenBank/DDBJ whole genome shotgun (WGS) entry which is preliminary data.</text>
</comment>
<dbReference type="PANTHER" id="PTHR14149">
    <property type="entry name" value="RAS GTPASE-ACTIVATING PROTEIN WITH IQ MOTIF"/>
    <property type="match status" value="1"/>
</dbReference>
<proteinExistence type="predicted"/>
<dbReference type="VEuPathDB" id="AmoebaDB:EHI_035800"/>
<protein>
    <submittedName>
        <fullName evidence="3">Ras GTPase activating protein putative</fullName>
    </submittedName>
</protein>
<name>A0A5K1UAR0_ENTHI</name>
<feature type="domain" description="Ras-GAP" evidence="2">
    <location>
        <begin position="203"/>
        <end position="415"/>
    </location>
</feature>
<dbReference type="VEuPathDB" id="AmoebaDB:EHI7A_024540"/>
<dbReference type="VEuPathDB" id="AmoebaDB:KM1_028190"/>
<dbReference type="InterPro" id="IPR001936">
    <property type="entry name" value="RasGAP_dom"/>
</dbReference>
<reference evidence="3 4" key="1">
    <citation type="submission" date="2016-05" db="EMBL/GenBank/DDBJ databases">
        <title>First whole genome sequencing of Entamoeba histolytica HM1:IMSS-clone-6.</title>
        <authorList>
            <person name="Mukherjee Avik.K."/>
            <person name="Izumyama S."/>
            <person name="Nakada-Tsukui K."/>
            <person name="Nozaki T."/>
        </authorList>
    </citation>
    <scope>NUCLEOTIDE SEQUENCE [LARGE SCALE GENOMIC DNA]</scope>
    <source>
        <strain evidence="3 4">HM1:IMSS clone 6</strain>
    </source>
</reference>
<dbReference type="PROSITE" id="PS50018">
    <property type="entry name" value="RAS_GTPASE_ACTIV_2"/>
    <property type="match status" value="1"/>
</dbReference>
<accession>A0A5K1UAR0</accession>
<dbReference type="AlphaFoldDB" id="A0A5K1UAR0"/>
<dbReference type="Gene3D" id="1.10.506.10">
    <property type="entry name" value="GTPase Activation - p120gap, domain 1"/>
    <property type="match status" value="1"/>
</dbReference>
<dbReference type="SUPFAM" id="SSF143885">
    <property type="entry name" value="RGC domain-like"/>
    <property type="match status" value="1"/>
</dbReference>
<evidence type="ECO:0000259" key="2">
    <source>
        <dbReference type="PROSITE" id="PS50018"/>
    </source>
</evidence>
<dbReference type="GO" id="GO:0005516">
    <property type="term" value="F:calmodulin binding"/>
    <property type="evidence" value="ECO:0007669"/>
    <property type="project" value="TreeGrafter"/>
</dbReference>
<evidence type="ECO:0000313" key="3">
    <source>
        <dbReference type="EMBL" id="GAT93669.1"/>
    </source>
</evidence>
<dbReference type="OMA" id="YMELTQK"/>
<dbReference type="InterPro" id="IPR000593">
    <property type="entry name" value="RasGAP_C"/>
</dbReference>
<gene>
    <name evidence="3" type="ORF">CL6EHI_035800</name>
</gene>
<dbReference type="Proteomes" id="UP000078387">
    <property type="component" value="Unassembled WGS sequence"/>
</dbReference>
<dbReference type="InterPro" id="IPR008936">
    <property type="entry name" value="Rho_GTPase_activation_prot"/>
</dbReference>